<proteinExistence type="predicted"/>
<gene>
    <name evidence="4" type="ORF">D3P09_01100</name>
</gene>
<dbReference type="Proteomes" id="UP000267798">
    <property type="component" value="Unassembled WGS sequence"/>
</dbReference>
<dbReference type="GO" id="GO:0016747">
    <property type="term" value="F:acyltransferase activity, transferring groups other than amino-acyl groups"/>
    <property type="evidence" value="ECO:0007669"/>
    <property type="project" value="InterPro"/>
</dbReference>
<keyword evidence="1 4" id="KW-0808">Transferase</keyword>
<dbReference type="InterPro" id="IPR016181">
    <property type="entry name" value="Acyl_CoA_acyltransferase"/>
</dbReference>
<dbReference type="AlphaFoldDB" id="A0A3A6PHU2"/>
<dbReference type="CDD" id="cd04301">
    <property type="entry name" value="NAT_SF"/>
    <property type="match status" value="1"/>
</dbReference>
<dbReference type="InterPro" id="IPR000182">
    <property type="entry name" value="GNAT_dom"/>
</dbReference>
<accession>A0A3A6PHU2</accession>
<evidence type="ECO:0000256" key="1">
    <source>
        <dbReference type="ARBA" id="ARBA00022679"/>
    </source>
</evidence>
<comment type="caution">
    <text evidence="4">The sequence shown here is derived from an EMBL/GenBank/DDBJ whole genome shotgun (WGS) entry which is preliminary data.</text>
</comment>
<organism evidence="4 5">
    <name type="scientific">Paenibacillus pinisoli</name>
    <dbReference type="NCBI Taxonomy" id="1276110"/>
    <lineage>
        <taxon>Bacteria</taxon>
        <taxon>Bacillati</taxon>
        <taxon>Bacillota</taxon>
        <taxon>Bacilli</taxon>
        <taxon>Bacillales</taxon>
        <taxon>Paenibacillaceae</taxon>
        <taxon>Paenibacillus</taxon>
    </lineage>
</organism>
<sequence length="169" mass="18548">MHTSPSIQLLPQLTSDQIAELSDMLQDVVADGASIGFLSPLSREEAEHYWRNAVDSGVFLWAAYVNGRIAGTIQLQLAMKKNATHRAEIAKLMVHPSARRLGIARALMHAAHEQAKREKRSLLILDTRAGDPSNDLYKSLGYAEAGRIPGFARSSDGGFDATVIYYLNI</sequence>
<dbReference type="InterPro" id="IPR050832">
    <property type="entry name" value="Bact_Acetyltransf"/>
</dbReference>
<feature type="domain" description="N-acetyltransferase" evidence="3">
    <location>
        <begin position="8"/>
        <end position="169"/>
    </location>
</feature>
<evidence type="ECO:0000256" key="2">
    <source>
        <dbReference type="ARBA" id="ARBA00023315"/>
    </source>
</evidence>
<dbReference type="SUPFAM" id="SSF55729">
    <property type="entry name" value="Acyl-CoA N-acyltransferases (Nat)"/>
    <property type="match status" value="1"/>
</dbReference>
<name>A0A3A6PHU2_9BACL</name>
<reference evidence="4 5" key="1">
    <citation type="submission" date="2018-09" db="EMBL/GenBank/DDBJ databases">
        <title>Paenibacillus aracenensis nov. sp. isolated from a cave in southern Spain.</title>
        <authorList>
            <person name="Jurado V."/>
            <person name="Gutierrez-Patricio S."/>
            <person name="Gonzalez-Pimentel J.L."/>
            <person name="Miller A.Z."/>
            <person name="Laiz L."/>
            <person name="Saiz-Jimenez C."/>
        </authorList>
    </citation>
    <scope>NUCLEOTIDE SEQUENCE [LARGE SCALE GENOMIC DNA]</scope>
    <source>
        <strain evidence="4 5">JCM 19203</strain>
    </source>
</reference>
<dbReference type="OrthoDB" id="3389160at2"/>
<keyword evidence="2" id="KW-0012">Acyltransferase</keyword>
<dbReference type="PANTHER" id="PTHR43877">
    <property type="entry name" value="AMINOALKYLPHOSPHONATE N-ACETYLTRANSFERASE-RELATED-RELATED"/>
    <property type="match status" value="1"/>
</dbReference>
<evidence type="ECO:0000313" key="5">
    <source>
        <dbReference type="Proteomes" id="UP000267798"/>
    </source>
</evidence>
<dbReference type="Pfam" id="PF00583">
    <property type="entry name" value="Acetyltransf_1"/>
    <property type="match status" value="1"/>
</dbReference>
<evidence type="ECO:0000313" key="4">
    <source>
        <dbReference type="EMBL" id="RJX40645.1"/>
    </source>
</evidence>
<dbReference type="EMBL" id="QXQB01000001">
    <property type="protein sequence ID" value="RJX40645.1"/>
    <property type="molecule type" value="Genomic_DNA"/>
</dbReference>
<dbReference type="PROSITE" id="PS51186">
    <property type="entry name" value="GNAT"/>
    <property type="match status" value="1"/>
</dbReference>
<dbReference type="Gene3D" id="3.40.630.30">
    <property type="match status" value="1"/>
</dbReference>
<evidence type="ECO:0000259" key="3">
    <source>
        <dbReference type="PROSITE" id="PS51186"/>
    </source>
</evidence>
<protein>
    <submittedName>
        <fullName evidence="4">GNAT family N-acetyltransferase</fullName>
    </submittedName>
</protein>
<keyword evidence="5" id="KW-1185">Reference proteome</keyword>
<dbReference type="RefSeq" id="WP_120106420.1">
    <property type="nucleotide sequence ID" value="NZ_QXQB01000001.1"/>
</dbReference>